<dbReference type="GO" id="GO:0046872">
    <property type="term" value="F:metal ion binding"/>
    <property type="evidence" value="ECO:0007669"/>
    <property type="project" value="UniProtKB-KW"/>
</dbReference>
<keyword evidence="3" id="KW-0479">Metal-binding</keyword>
<comment type="cofactor">
    <cofactor evidence="1">
        <name>Mg(2+)</name>
        <dbReference type="ChEBI" id="CHEBI:18420"/>
    </cofactor>
</comment>
<evidence type="ECO:0000313" key="9">
    <source>
        <dbReference type="Proteomes" id="UP000034452"/>
    </source>
</evidence>
<reference evidence="8 9" key="1">
    <citation type="journal article" date="2015" name="Nature">
        <title>rRNA introns, odd ribosomes, and small enigmatic genomes across a large radiation of phyla.</title>
        <authorList>
            <person name="Brown C.T."/>
            <person name="Hug L.A."/>
            <person name="Thomas B.C."/>
            <person name="Sharon I."/>
            <person name="Castelle C.J."/>
            <person name="Singh A."/>
            <person name="Wilkins M.J."/>
            <person name="Williams K.H."/>
            <person name="Banfield J.F."/>
        </authorList>
    </citation>
    <scope>NUCLEOTIDE SEQUENCE [LARGE SCALE GENOMIC DNA]</scope>
</reference>
<evidence type="ECO:0000256" key="3">
    <source>
        <dbReference type="ARBA" id="ARBA00022723"/>
    </source>
</evidence>
<dbReference type="PROSITE" id="PS51462">
    <property type="entry name" value="NUDIX"/>
    <property type="match status" value="1"/>
</dbReference>
<evidence type="ECO:0000256" key="6">
    <source>
        <dbReference type="RuleBase" id="RU003476"/>
    </source>
</evidence>
<proteinExistence type="inferred from homology"/>
<sequence length="136" mass="16005">MQKIRATALVVRDEKVLMVHRFRDGEEYYVLPGGMTEEGESIEDAVLRELKEETTLEGSGLKEVLDYTDDICRNRIFLIGNFEGEVVKLSENSPEYKKQNEKDQYSVEWVPVNEILFLTIWPMQTREFLFKYFKLA</sequence>
<accession>A0A0G0W4C1</accession>
<protein>
    <submittedName>
        <fullName evidence="8">MutT/Nudix</fullName>
    </submittedName>
</protein>
<dbReference type="PANTHER" id="PTHR43758">
    <property type="entry name" value="7,8-DIHYDRO-8-OXOGUANINE TRIPHOSPHATASE"/>
    <property type="match status" value="1"/>
</dbReference>
<dbReference type="SUPFAM" id="SSF55811">
    <property type="entry name" value="Nudix"/>
    <property type="match status" value="1"/>
</dbReference>
<gene>
    <name evidence="8" type="ORF">UU13_C0014G0018</name>
</gene>
<dbReference type="InterPro" id="IPR015797">
    <property type="entry name" value="NUDIX_hydrolase-like_dom_sf"/>
</dbReference>
<evidence type="ECO:0000256" key="5">
    <source>
        <dbReference type="ARBA" id="ARBA00022842"/>
    </source>
</evidence>
<comment type="caution">
    <text evidence="8">The sequence shown here is derived from an EMBL/GenBank/DDBJ whole genome shotgun (WGS) entry which is preliminary data.</text>
</comment>
<evidence type="ECO:0000259" key="7">
    <source>
        <dbReference type="PROSITE" id="PS51462"/>
    </source>
</evidence>
<evidence type="ECO:0000256" key="1">
    <source>
        <dbReference type="ARBA" id="ARBA00001946"/>
    </source>
</evidence>
<dbReference type="InterPro" id="IPR000086">
    <property type="entry name" value="NUDIX_hydrolase_dom"/>
</dbReference>
<evidence type="ECO:0000256" key="4">
    <source>
        <dbReference type="ARBA" id="ARBA00022801"/>
    </source>
</evidence>
<dbReference type="GO" id="GO:0005737">
    <property type="term" value="C:cytoplasm"/>
    <property type="evidence" value="ECO:0007669"/>
    <property type="project" value="TreeGrafter"/>
</dbReference>
<dbReference type="Gene3D" id="3.90.79.10">
    <property type="entry name" value="Nucleoside Triphosphate Pyrophosphohydrolase"/>
    <property type="match status" value="1"/>
</dbReference>
<dbReference type="PANTHER" id="PTHR43758:SF8">
    <property type="entry name" value="8-OXO-DGTP DIPHOSPHATASE YTKD-RELATED"/>
    <property type="match status" value="1"/>
</dbReference>
<dbReference type="PRINTS" id="PR00502">
    <property type="entry name" value="NUDIXFAMILY"/>
</dbReference>
<dbReference type="EMBL" id="LBZL01000014">
    <property type="protein sequence ID" value="KKR70092.1"/>
    <property type="molecule type" value="Genomic_DNA"/>
</dbReference>
<dbReference type="Pfam" id="PF00293">
    <property type="entry name" value="NUDIX"/>
    <property type="match status" value="1"/>
</dbReference>
<feature type="domain" description="Nudix hydrolase" evidence="7">
    <location>
        <begin position="1"/>
        <end position="136"/>
    </location>
</feature>
<evidence type="ECO:0000313" key="8">
    <source>
        <dbReference type="EMBL" id="KKR70092.1"/>
    </source>
</evidence>
<dbReference type="Proteomes" id="UP000034452">
    <property type="component" value="Unassembled WGS sequence"/>
</dbReference>
<organism evidence="8 9">
    <name type="scientific">Candidatus Nomurabacteria bacterium GW2011_GWB1_40_7</name>
    <dbReference type="NCBI Taxonomy" id="1618744"/>
    <lineage>
        <taxon>Bacteria</taxon>
        <taxon>Candidatus Nomuraibacteriota</taxon>
    </lineage>
</organism>
<evidence type="ECO:0000256" key="2">
    <source>
        <dbReference type="ARBA" id="ARBA00005582"/>
    </source>
</evidence>
<dbReference type="PROSITE" id="PS00893">
    <property type="entry name" value="NUDIX_BOX"/>
    <property type="match status" value="1"/>
</dbReference>
<name>A0A0G0W4C1_9BACT</name>
<comment type="similarity">
    <text evidence="2 6">Belongs to the Nudix hydrolase family.</text>
</comment>
<dbReference type="AlphaFoldDB" id="A0A0G0W4C1"/>
<keyword evidence="4 6" id="KW-0378">Hydrolase</keyword>
<dbReference type="InterPro" id="IPR020084">
    <property type="entry name" value="NUDIX_hydrolase_CS"/>
</dbReference>
<keyword evidence="5" id="KW-0460">Magnesium</keyword>
<dbReference type="GO" id="GO:0016818">
    <property type="term" value="F:hydrolase activity, acting on acid anhydrides, in phosphorus-containing anhydrides"/>
    <property type="evidence" value="ECO:0007669"/>
    <property type="project" value="TreeGrafter"/>
</dbReference>
<dbReference type="InterPro" id="IPR020476">
    <property type="entry name" value="Nudix_hydrolase"/>
</dbReference>